<reference evidence="1 2" key="1">
    <citation type="submission" date="2016-04" db="EMBL/GenBank/DDBJ databases">
        <title>High quality genome of the nematocidal Bacillus thuringiensis MYBT18246.</title>
        <authorList>
            <person name="Hollensteiner J."/>
            <person name="Poehlein A."/>
            <person name="Sproeer C."/>
            <person name="Bunk B."/>
            <person name="Rosenstiel P."/>
            <person name="Schulenburg H."/>
            <person name="Liesegang H."/>
        </authorList>
    </citation>
    <scope>NUCLEOTIDE SEQUENCE [LARGE SCALE GENOMIC DNA]</scope>
    <source>
        <strain evidence="1 2">MYBT18246</strain>
    </source>
</reference>
<dbReference type="InterPro" id="IPR025017">
    <property type="entry name" value="DUF3954"/>
</dbReference>
<dbReference type="Pfam" id="PF13128">
    <property type="entry name" value="DUF3954"/>
    <property type="match status" value="1"/>
</dbReference>
<dbReference type="RefSeq" id="WP_065485753.1">
    <property type="nucleotide sequence ID" value="NZ_CP015350.1"/>
</dbReference>
<dbReference type="AlphaFoldDB" id="A0A9W3SHM8"/>
<proteinExistence type="predicted"/>
<evidence type="ECO:0008006" key="3">
    <source>
        <dbReference type="Google" id="ProtNLM"/>
    </source>
</evidence>
<gene>
    <name evidence="1" type="ORF">BT246_58610</name>
</gene>
<dbReference type="Proteomes" id="UP000092743">
    <property type="component" value="Chromosome"/>
</dbReference>
<evidence type="ECO:0000313" key="1">
    <source>
        <dbReference type="EMBL" id="ANS51157.1"/>
    </source>
</evidence>
<accession>A0A9W3SHM8</accession>
<dbReference type="EMBL" id="CP015350">
    <property type="protein sequence ID" value="ANS51157.1"/>
    <property type="molecule type" value="Genomic_DNA"/>
</dbReference>
<name>A0A9W3SHM8_BACTU</name>
<sequence>MKGEINVTINGVYIVTDGAATWVKPPESGYGQQVVYWVNGKVTHTQTTATVKFQS</sequence>
<evidence type="ECO:0000313" key="2">
    <source>
        <dbReference type="Proteomes" id="UP000092743"/>
    </source>
</evidence>
<protein>
    <recommendedName>
        <fullName evidence="3">DUF3954 domain-containing protein</fullName>
    </recommendedName>
</protein>
<organism evidence="1 2">
    <name type="scientific">Bacillus thuringiensis</name>
    <dbReference type="NCBI Taxonomy" id="1428"/>
    <lineage>
        <taxon>Bacteria</taxon>
        <taxon>Bacillati</taxon>
        <taxon>Bacillota</taxon>
        <taxon>Bacilli</taxon>
        <taxon>Bacillales</taxon>
        <taxon>Bacillaceae</taxon>
        <taxon>Bacillus</taxon>
        <taxon>Bacillus cereus group</taxon>
    </lineage>
</organism>